<keyword evidence="5 7" id="KW-0238">DNA-binding</keyword>
<feature type="compositionally biased region" description="Basic residues" evidence="8">
    <location>
        <begin position="18"/>
        <end position="27"/>
    </location>
</feature>
<dbReference type="CDD" id="cd00073">
    <property type="entry name" value="H15"/>
    <property type="match status" value="1"/>
</dbReference>
<comment type="similarity">
    <text evidence="7">Belongs to the histone H1/H5 family.</text>
</comment>
<evidence type="ECO:0000256" key="2">
    <source>
        <dbReference type="ARBA" id="ARBA00004123"/>
    </source>
</evidence>
<feature type="compositionally biased region" description="Basic residues" evidence="8">
    <location>
        <begin position="128"/>
        <end position="169"/>
    </location>
</feature>
<evidence type="ECO:0000256" key="4">
    <source>
        <dbReference type="ARBA" id="ARBA00022454"/>
    </source>
</evidence>
<dbReference type="AlphaFoldDB" id="A0A226E0Y2"/>
<name>A0A226E0Y2_FOLCA</name>
<evidence type="ECO:0000256" key="7">
    <source>
        <dbReference type="RuleBase" id="RU003894"/>
    </source>
</evidence>
<feature type="region of interest" description="Disordered" evidence="8">
    <location>
        <begin position="251"/>
        <end position="280"/>
    </location>
</feature>
<dbReference type="GO" id="GO:0030527">
    <property type="term" value="F:structural constituent of chromatin"/>
    <property type="evidence" value="ECO:0007669"/>
    <property type="project" value="InterPro"/>
</dbReference>
<dbReference type="InterPro" id="IPR036388">
    <property type="entry name" value="WH-like_DNA-bd_sf"/>
</dbReference>
<dbReference type="GO" id="GO:0005634">
    <property type="term" value="C:nucleus"/>
    <property type="evidence" value="ECO:0007669"/>
    <property type="project" value="UniProtKB-SubCell"/>
</dbReference>
<keyword evidence="4 7" id="KW-0158">Chromosome</keyword>
<gene>
    <name evidence="10" type="ORF">Fcan01_14531</name>
</gene>
<organism evidence="10 11">
    <name type="scientific">Folsomia candida</name>
    <name type="common">Springtail</name>
    <dbReference type="NCBI Taxonomy" id="158441"/>
    <lineage>
        <taxon>Eukaryota</taxon>
        <taxon>Metazoa</taxon>
        <taxon>Ecdysozoa</taxon>
        <taxon>Arthropoda</taxon>
        <taxon>Hexapoda</taxon>
        <taxon>Collembola</taxon>
        <taxon>Entomobryomorpha</taxon>
        <taxon>Isotomoidea</taxon>
        <taxon>Isotomidae</taxon>
        <taxon>Proisotominae</taxon>
        <taxon>Folsomia</taxon>
    </lineage>
</organism>
<dbReference type="GO" id="GO:0003690">
    <property type="term" value="F:double-stranded DNA binding"/>
    <property type="evidence" value="ECO:0007669"/>
    <property type="project" value="TreeGrafter"/>
</dbReference>
<dbReference type="GO" id="GO:0031492">
    <property type="term" value="F:nucleosomal DNA binding"/>
    <property type="evidence" value="ECO:0007669"/>
    <property type="project" value="TreeGrafter"/>
</dbReference>
<dbReference type="PRINTS" id="PR00624">
    <property type="entry name" value="HISTONEH5"/>
</dbReference>
<dbReference type="SMART" id="SM00526">
    <property type="entry name" value="H15"/>
    <property type="match status" value="1"/>
</dbReference>
<dbReference type="STRING" id="158441.A0A226E0Y2"/>
<keyword evidence="11" id="KW-1185">Reference proteome</keyword>
<evidence type="ECO:0000313" key="11">
    <source>
        <dbReference type="Proteomes" id="UP000198287"/>
    </source>
</evidence>
<dbReference type="GO" id="GO:0045910">
    <property type="term" value="P:negative regulation of DNA recombination"/>
    <property type="evidence" value="ECO:0007669"/>
    <property type="project" value="TreeGrafter"/>
</dbReference>
<dbReference type="OMA" id="TARPPYF"/>
<comment type="function">
    <text evidence="1">Histones H1 are necessary for the condensation of nucleosome chains into higher-order structures.</text>
</comment>
<dbReference type="PROSITE" id="PS51504">
    <property type="entry name" value="H15"/>
    <property type="match status" value="1"/>
</dbReference>
<dbReference type="Proteomes" id="UP000198287">
    <property type="component" value="Unassembled WGS sequence"/>
</dbReference>
<protein>
    <submittedName>
        <fullName evidence="10">Histone H1E</fullName>
    </submittedName>
</protein>
<dbReference type="SUPFAM" id="SSF46785">
    <property type="entry name" value="Winged helix' DNA-binding domain"/>
    <property type="match status" value="1"/>
</dbReference>
<feature type="compositionally biased region" description="Low complexity" evidence="8">
    <location>
        <begin position="1"/>
        <end position="11"/>
    </location>
</feature>
<dbReference type="EMBL" id="LNIX01000008">
    <property type="protein sequence ID" value="OXA50928.1"/>
    <property type="molecule type" value="Genomic_DNA"/>
</dbReference>
<dbReference type="InterPro" id="IPR036390">
    <property type="entry name" value="WH_DNA-bd_sf"/>
</dbReference>
<evidence type="ECO:0000256" key="5">
    <source>
        <dbReference type="ARBA" id="ARBA00023125"/>
    </source>
</evidence>
<reference evidence="10 11" key="1">
    <citation type="submission" date="2015-12" db="EMBL/GenBank/DDBJ databases">
        <title>The genome of Folsomia candida.</title>
        <authorList>
            <person name="Faddeeva A."/>
            <person name="Derks M.F."/>
            <person name="Anvar Y."/>
            <person name="Smit S."/>
            <person name="Van Straalen N."/>
            <person name="Roelofs D."/>
        </authorList>
    </citation>
    <scope>NUCLEOTIDE SEQUENCE [LARGE SCALE GENOMIC DNA]</scope>
    <source>
        <strain evidence="10 11">VU population</strain>
        <tissue evidence="10">Whole body</tissue>
    </source>
</reference>
<evidence type="ECO:0000256" key="6">
    <source>
        <dbReference type="ARBA" id="ARBA00023242"/>
    </source>
</evidence>
<dbReference type="Gene3D" id="1.10.10.10">
    <property type="entry name" value="Winged helix-like DNA-binding domain superfamily/Winged helix DNA-binding domain"/>
    <property type="match status" value="1"/>
</dbReference>
<comment type="subcellular location">
    <subcellularLocation>
        <location evidence="3">Chromosome</location>
    </subcellularLocation>
    <subcellularLocation>
        <location evidence="2 7">Nucleus</location>
    </subcellularLocation>
</comment>
<accession>A0A226E0Y2</accession>
<dbReference type="InterPro" id="IPR005819">
    <property type="entry name" value="H1/H5"/>
</dbReference>
<dbReference type="GO" id="GO:0030261">
    <property type="term" value="P:chromosome condensation"/>
    <property type="evidence" value="ECO:0007669"/>
    <property type="project" value="TreeGrafter"/>
</dbReference>
<feature type="region of interest" description="Disordered" evidence="8">
    <location>
        <begin position="1"/>
        <end position="47"/>
    </location>
</feature>
<evidence type="ECO:0000256" key="1">
    <source>
        <dbReference type="ARBA" id="ARBA00002809"/>
    </source>
</evidence>
<sequence>MSEEAATAAPAATPPPAKKGKAPKSPKKAGAAKPKGAKAAASHPPTTQMVINAVKSLKERNGSSLQAVKKFIADTYKVDTTKQATFIRKAITKLVETGKLTQTKGTGASGSFKIPVAAKAAAGEKKAKSPKKKTTKPKKAASPKKKAAPKAKKAASPKKKAAAKPKKAKAAAPAAAPSAPAAASSSPAAPKPAAAKPKESPKKAPKGAALSLEGIDDVHGGDRLPLGVLGVGDGVSDDIFKEDLEDSTGLFIDKTRDTFDTPTTSKTTDSRLGDSLDVIT</sequence>
<evidence type="ECO:0000256" key="8">
    <source>
        <dbReference type="SAM" id="MobiDB-lite"/>
    </source>
</evidence>
<dbReference type="PANTHER" id="PTHR11467:SF20">
    <property type="entry name" value="H15 DOMAIN-CONTAINING PROTEIN-RELATED"/>
    <property type="match status" value="1"/>
</dbReference>
<dbReference type="GO" id="GO:0006334">
    <property type="term" value="P:nucleosome assembly"/>
    <property type="evidence" value="ECO:0007669"/>
    <property type="project" value="InterPro"/>
</dbReference>
<feature type="domain" description="H15" evidence="9">
    <location>
        <begin position="42"/>
        <end position="116"/>
    </location>
</feature>
<comment type="caution">
    <text evidence="10">The sequence shown here is derived from an EMBL/GenBank/DDBJ whole genome shotgun (WGS) entry which is preliminary data.</text>
</comment>
<proteinExistence type="inferred from homology"/>
<dbReference type="OrthoDB" id="6361449at2759"/>
<evidence type="ECO:0000313" key="10">
    <source>
        <dbReference type="EMBL" id="OXA50928.1"/>
    </source>
</evidence>
<keyword evidence="6 7" id="KW-0539">Nucleus</keyword>
<dbReference type="FunFam" id="1.10.10.10:FF:000140">
    <property type="entry name" value="Histone H1.0"/>
    <property type="match status" value="1"/>
</dbReference>
<dbReference type="GO" id="GO:0000786">
    <property type="term" value="C:nucleosome"/>
    <property type="evidence" value="ECO:0007669"/>
    <property type="project" value="InterPro"/>
</dbReference>
<evidence type="ECO:0000256" key="3">
    <source>
        <dbReference type="ARBA" id="ARBA00004286"/>
    </source>
</evidence>
<dbReference type="PANTHER" id="PTHR11467">
    <property type="entry name" value="HISTONE H1"/>
    <property type="match status" value="1"/>
</dbReference>
<dbReference type="Pfam" id="PF00538">
    <property type="entry name" value="Linker_histone"/>
    <property type="match status" value="1"/>
</dbReference>
<dbReference type="InterPro" id="IPR005818">
    <property type="entry name" value="Histone_H1/H5_H15"/>
</dbReference>
<feature type="compositionally biased region" description="Low complexity" evidence="8">
    <location>
        <begin position="170"/>
        <end position="195"/>
    </location>
</feature>
<feature type="region of interest" description="Disordered" evidence="8">
    <location>
        <begin position="118"/>
        <end position="231"/>
    </location>
</feature>
<evidence type="ECO:0000259" key="9">
    <source>
        <dbReference type="PROSITE" id="PS51504"/>
    </source>
</evidence>
<feature type="compositionally biased region" description="Low complexity" evidence="8">
    <location>
        <begin position="28"/>
        <end position="45"/>
    </location>
</feature>